<sequence length="102" mass="11786">MFVQYNQAKDDNTIIDCEDDELVRHEEVLCFITAQSKSNAVIPIKSRVEDIKLLCRSELCRSEFGLLKMIIRMAERFAGTGEQRLSIKVYHTMDTDNSPPEF</sequence>
<dbReference type="GeneID" id="59254656"/>
<evidence type="ECO:0000313" key="1">
    <source>
        <dbReference type="EMBL" id="KAF5878352.1"/>
    </source>
</evidence>
<dbReference type="EMBL" id="JABFCT010000002">
    <property type="protein sequence ID" value="KAF5878352.1"/>
    <property type="molecule type" value="Genomic_DNA"/>
</dbReference>
<comment type="caution">
    <text evidence="1">The sequence shown here is derived from an EMBL/GenBank/DDBJ whole genome shotgun (WGS) entry which is preliminary data.</text>
</comment>
<accession>A0A8H6B3I9</accession>
<protein>
    <submittedName>
        <fullName evidence="1">Uncharacterized protein</fullName>
    </submittedName>
</protein>
<dbReference type="RefSeq" id="XP_037197297.1">
    <property type="nucleotide sequence ID" value="XM_037330964.1"/>
</dbReference>
<gene>
    <name evidence="1" type="ORF">Bfra_000518</name>
</gene>
<evidence type="ECO:0000313" key="2">
    <source>
        <dbReference type="Proteomes" id="UP000531561"/>
    </source>
</evidence>
<dbReference type="Proteomes" id="UP000531561">
    <property type="component" value="Unassembled WGS sequence"/>
</dbReference>
<organism evidence="1 2">
    <name type="scientific">Botrytis fragariae</name>
    <dbReference type="NCBI Taxonomy" id="1964551"/>
    <lineage>
        <taxon>Eukaryota</taxon>
        <taxon>Fungi</taxon>
        <taxon>Dikarya</taxon>
        <taxon>Ascomycota</taxon>
        <taxon>Pezizomycotina</taxon>
        <taxon>Leotiomycetes</taxon>
        <taxon>Helotiales</taxon>
        <taxon>Sclerotiniaceae</taxon>
        <taxon>Botrytis</taxon>
    </lineage>
</organism>
<keyword evidence="2" id="KW-1185">Reference proteome</keyword>
<name>A0A8H6B3I9_9HELO</name>
<dbReference type="AlphaFoldDB" id="A0A8H6B3I9"/>
<reference evidence="1 2" key="1">
    <citation type="journal article" date="2020" name="Phytopathology">
        <title>A high-quality genome resource of Botrytis fragariae, a new and rapidly spreading fungal pathogen causing strawberry gray mold in the U.S.A.</title>
        <authorList>
            <person name="Wu Y."/>
            <person name="Saski C.A."/>
            <person name="Schnabel G."/>
            <person name="Xiao S."/>
            <person name="Hu M."/>
        </authorList>
    </citation>
    <scope>NUCLEOTIDE SEQUENCE [LARGE SCALE GENOMIC DNA]</scope>
    <source>
        <strain evidence="1 2">BVB16</strain>
    </source>
</reference>
<proteinExistence type="predicted"/>